<dbReference type="EMBL" id="CAFZ01000062">
    <property type="protein sequence ID" value="CCA69758.1"/>
    <property type="molecule type" value="Genomic_DNA"/>
</dbReference>
<reference evidence="2 3" key="1">
    <citation type="journal article" date="2011" name="PLoS Pathog.">
        <title>Endophytic Life Strategies Decoded by Genome and Transcriptome Analyses of the Mutualistic Root Symbiont Piriformospora indica.</title>
        <authorList>
            <person name="Zuccaro A."/>
            <person name="Lahrmann U."/>
            <person name="Guldener U."/>
            <person name="Langen G."/>
            <person name="Pfiffi S."/>
            <person name="Biedenkopf D."/>
            <person name="Wong P."/>
            <person name="Samans B."/>
            <person name="Grimm C."/>
            <person name="Basiewicz M."/>
            <person name="Murat C."/>
            <person name="Martin F."/>
            <person name="Kogel K.H."/>
        </authorList>
    </citation>
    <scope>NUCLEOTIDE SEQUENCE [LARGE SCALE GENOMIC DNA]</scope>
    <source>
        <strain evidence="2 3">DSM 11827</strain>
    </source>
</reference>
<feature type="compositionally biased region" description="Basic and acidic residues" evidence="1">
    <location>
        <begin position="827"/>
        <end position="839"/>
    </location>
</feature>
<gene>
    <name evidence="2" type="ORF">PIIN_03699</name>
</gene>
<accession>G4TEK9</accession>
<evidence type="ECO:0000313" key="2">
    <source>
        <dbReference type="EMBL" id="CCA69758.1"/>
    </source>
</evidence>
<evidence type="ECO:0000313" key="3">
    <source>
        <dbReference type="Proteomes" id="UP000007148"/>
    </source>
</evidence>
<dbReference type="PANTHER" id="PTHR38696:SF1">
    <property type="entry name" value="MEDIATOR OF RNA POLYMERASE II TRANSCRIPTION SUBUNIT 13"/>
    <property type="match status" value="1"/>
</dbReference>
<comment type="caution">
    <text evidence="2">The sequence shown here is derived from an EMBL/GenBank/DDBJ whole genome shotgun (WGS) entry which is preliminary data.</text>
</comment>
<feature type="compositionally biased region" description="Polar residues" evidence="1">
    <location>
        <begin position="170"/>
        <end position="180"/>
    </location>
</feature>
<name>G4TEK9_SERID</name>
<feature type="region of interest" description="Disordered" evidence="1">
    <location>
        <begin position="170"/>
        <end position="195"/>
    </location>
</feature>
<feature type="region of interest" description="Disordered" evidence="1">
    <location>
        <begin position="369"/>
        <end position="472"/>
    </location>
</feature>
<feature type="compositionally biased region" description="Polar residues" evidence="1">
    <location>
        <begin position="369"/>
        <end position="395"/>
    </location>
</feature>
<sequence>MQQPNASPHRPALGLPIPASPADSGFLPRREFLPSSSKAKASNFALLSFSNTSSLRLSAFPPSVVGAVRKFFDEKKLLKIYKDNRPPLKDKENIENDRPADRPEDEFVAELTLVAKFWANAKTVETERLIIQILVLFNSQGYALLTSIAGREPGDKLTLVFERPVVYHSSPQQAQPNVNGHTPGHRQSGHGGSTGSAIANNGVHQLLFGISFTSPTSFRCINPPLESTPGILQALRNAWPRGVEGESKIADGCFEFKLRGYSFFADDTYQTDFLALTVALLKGLQKLHFTFISSISLSNSHAKNKELWLFASNDTDALSPHQLLNSISTSPVAFTTGTLSGAVNDGTFPRTYSSDKEKTAGHLRAASVDTAQAQQTPQGSAFSPGHQRNATTPAFGTNAFGSTSTLGTITGGKGPTTPRSQGSVLVKKSHSMKKQPDAALSESKGATPPGTAGANMTPPKEPTPPAASTGVSKQVGILPASSSKPITAPSSSKPQIQQQVLYSTPTSGNVLYSTPPSSPPVSYNHFPAPASHSAMHPSSPHSNLSPIEASPPSSPRSSVPRPASPSKTGAGRPSNIDIPPNTSTTRAVDEEGPTPPLLSSSAFRDTLSDRGGEQTAGRDSLFSGGTSIMSGKSGESFDVPVMWTGGLGGVGLGTTLEEREEDEDANTFRGTAALPTPNPPGGWVEDPSSPPVTTQRPRVTGKASRETTRSTKEKERTVEAKVDGAHIVTVSTPNQEAPQAAVIGTTGDLASDAAASASDSKDKDKSDGWVMVKVSGDQQGIKKSTKPAAGPLRAVNASPGSMSSMETPPAAVPIKSDTSNNANRASKSGDESSSSHDRSAPPSSLAHSNTAPRTGTKSRSGFRKLFGRGDKDKDKVGSRLNLESPTKRSRWAKVKADIVPTPAEPARASRRMTIE</sequence>
<organism evidence="2 3">
    <name type="scientific">Serendipita indica (strain DSM 11827)</name>
    <name type="common">Root endophyte fungus</name>
    <name type="synonym">Piriformospora indica</name>
    <dbReference type="NCBI Taxonomy" id="1109443"/>
    <lineage>
        <taxon>Eukaryota</taxon>
        <taxon>Fungi</taxon>
        <taxon>Dikarya</taxon>
        <taxon>Basidiomycota</taxon>
        <taxon>Agaricomycotina</taxon>
        <taxon>Agaricomycetes</taxon>
        <taxon>Sebacinales</taxon>
        <taxon>Serendipitaceae</taxon>
        <taxon>Serendipita</taxon>
    </lineage>
</organism>
<dbReference type="PANTHER" id="PTHR38696">
    <property type="entry name" value="MEDIATOR OF RNA POLYMERASE II TRANSCRIPTION SUBUNIT 13"/>
    <property type="match status" value="1"/>
</dbReference>
<dbReference type="OMA" id="GFREDIT"/>
<proteinExistence type="predicted"/>
<feature type="region of interest" description="Disordered" evidence="1">
    <location>
        <begin position="1"/>
        <end position="22"/>
    </location>
</feature>
<feature type="region of interest" description="Disordered" evidence="1">
    <location>
        <begin position="480"/>
        <end position="499"/>
    </location>
</feature>
<feature type="region of interest" description="Disordered" evidence="1">
    <location>
        <begin position="749"/>
        <end position="915"/>
    </location>
</feature>
<dbReference type="Proteomes" id="UP000007148">
    <property type="component" value="Unassembled WGS sequence"/>
</dbReference>
<feature type="compositionally biased region" description="Polar residues" evidence="1">
    <location>
        <begin position="845"/>
        <end position="859"/>
    </location>
</feature>
<protein>
    <submittedName>
        <fullName evidence="2">Uncharacterized protein</fullName>
    </submittedName>
</protein>
<feature type="compositionally biased region" description="Low complexity" evidence="1">
    <location>
        <begin position="527"/>
        <end position="566"/>
    </location>
</feature>
<feature type="region of interest" description="Disordered" evidence="1">
    <location>
        <begin position="510"/>
        <end position="637"/>
    </location>
</feature>
<feature type="region of interest" description="Disordered" evidence="1">
    <location>
        <begin position="650"/>
        <end position="722"/>
    </location>
</feature>
<evidence type="ECO:0000256" key="1">
    <source>
        <dbReference type="SAM" id="MobiDB-lite"/>
    </source>
</evidence>
<feature type="region of interest" description="Disordered" evidence="1">
    <location>
        <begin position="345"/>
        <end position="364"/>
    </location>
</feature>
<feature type="compositionally biased region" description="Basic and acidic residues" evidence="1">
    <location>
        <begin position="867"/>
        <end position="877"/>
    </location>
</feature>
<dbReference type="AlphaFoldDB" id="G4TEK9"/>
<dbReference type="OrthoDB" id="3358646at2759"/>
<feature type="compositionally biased region" description="Low complexity" evidence="1">
    <location>
        <begin position="480"/>
        <end position="494"/>
    </location>
</feature>
<dbReference type="eggNOG" id="ENOG502S445">
    <property type="taxonomic scope" value="Eukaryota"/>
</dbReference>
<keyword evidence="3" id="KW-1185">Reference proteome</keyword>
<dbReference type="InParanoid" id="G4TEK9"/>
<dbReference type="HOGENOM" id="CLU_318089_0_0_1"/>
<feature type="compositionally biased region" description="Basic and acidic residues" evidence="1">
    <location>
        <begin position="703"/>
        <end position="722"/>
    </location>
</feature>